<reference evidence="2" key="1">
    <citation type="journal article" date="2017" name="Front. Cell. Infect. Microbiol.">
        <title>The Distinct Transcriptional Response of the Midgut of Amblyomma sculptum and Amblyomma aureolatum Ticks to Rickettsia rickettsii Correlates to Their Differences in Susceptibility to Infection.</title>
        <authorList>
            <person name="Martins L.A."/>
            <person name="Galletti M.F.B.M."/>
            <person name="Ribeiro J.M."/>
            <person name="Fujita A."/>
            <person name="Costa F.B."/>
            <person name="Labruna M.B."/>
            <person name="Daffre S."/>
            <person name="Fogaca A.C."/>
        </authorList>
    </citation>
    <scope>NUCLEOTIDE SEQUENCE</scope>
</reference>
<dbReference type="InterPro" id="IPR000998">
    <property type="entry name" value="MAM_dom"/>
</dbReference>
<organism evidence="2">
    <name type="scientific">Amblyomma aureolatum</name>
    <dbReference type="NCBI Taxonomy" id="187763"/>
    <lineage>
        <taxon>Eukaryota</taxon>
        <taxon>Metazoa</taxon>
        <taxon>Ecdysozoa</taxon>
        <taxon>Arthropoda</taxon>
        <taxon>Chelicerata</taxon>
        <taxon>Arachnida</taxon>
        <taxon>Acari</taxon>
        <taxon>Parasitiformes</taxon>
        <taxon>Ixodida</taxon>
        <taxon>Ixodoidea</taxon>
        <taxon>Ixodidae</taxon>
        <taxon>Amblyomminae</taxon>
        <taxon>Amblyomma</taxon>
    </lineage>
</organism>
<feature type="non-terminal residue" evidence="2">
    <location>
        <position position="135"/>
    </location>
</feature>
<dbReference type="Pfam" id="PF00629">
    <property type="entry name" value="MAM"/>
    <property type="match status" value="1"/>
</dbReference>
<name>A0A1E1WXS2_9ACAR</name>
<evidence type="ECO:0000313" key="2">
    <source>
        <dbReference type="EMBL" id="JAT91829.1"/>
    </source>
</evidence>
<dbReference type="EMBL" id="GFAC01007359">
    <property type="protein sequence ID" value="JAT91829.1"/>
    <property type="molecule type" value="mRNA"/>
</dbReference>
<evidence type="ECO:0000259" key="1">
    <source>
        <dbReference type="Pfam" id="PF00629"/>
    </source>
</evidence>
<feature type="non-terminal residue" evidence="2">
    <location>
        <position position="1"/>
    </location>
</feature>
<dbReference type="Gene3D" id="2.60.120.200">
    <property type="match status" value="1"/>
</dbReference>
<protein>
    <submittedName>
        <fullName evidence="2">Putative thyroid hormone-induced protein b</fullName>
    </submittedName>
</protein>
<dbReference type="GO" id="GO:0016020">
    <property type="term" value="C:membrane"/>
    <property type="evidence" value="ECO:0007669"/>
    <property type="project" value="InterPro"/>
</dbReference>
<feature type="domain" description="MAM" evidence="1">
    <location>
        <begin position="2"/>
        <end position="124"/>
    </location>
</feature>
<proteinExistence type="evidence at transcript level"/>
<dbReference type="AlphaFoldDB" id="A0A1E1WXS2"/>
<sequence>PTADHTLQTDTGSSAYATLKDFKVRLWDAQLSRKATGPLCFTAWYHLSGTQSESASFTANHSVDSYPRTFYVTRPVLAGRWQRVRYSEKRSGSVEISVRYNTRRSRKKAVFALDDLTVDSGECPPEPKDGSCNFD</sequence>
<accession>A0A1E1WXS2</accession>